<dbReference type="EMBL" id="CAJJDO010000026">
    <property type="protein sequence ID" value="CAD8154949.1"/>
    <property type="molecule type" value="Genomic_DNA"/>
</dbReference>
<keyword evidence="2" id="KW-1185">Reference proteome</keyword>
<evidence type="ECO:0000313" key="1">
    <source>
        <dbReference type="EMBL" id="CAD8154949.1"/>
    </source>
</evidence>
<dbReference type="AlphaFoldDB" id="A0A8S1TV92"/>
<proteinExistence type="predicted"/>
<gene>
    <name evidence="1" type="ORF">PPENT_87.1.T0260236</name>
</gene>
<protein>
    <submittedName>
        <fullName evidence="1">Uncharacterized protein</fullName>
    </submittedName>
</protein>
<organism evidence="1 2">
    <name type="scientific">Paramecium pentaurelia</name>
    <dbReference type="NCBI Taxonomy" id="43138"/>
    <lineage>
        <taxon>Eukaryota</taxon>
        <taxon>Sar</taxon>
        <taxon>Alveolata</taxon>
        <taxon>Ciliophora</taxon>
        <taxon>Intramacronucleata</taxon>
        <taxon>Oligohymenophorea</taxon>
        <taxon>Peniculida</taxon>
        <taxon>Parameciidae</taxon>
        <taxon>Paramecium</taxon>
    </lineage>
</organism>
<reference evidence="1" key="1">
    <citation type="submission" date="2021-01" db="EMBL/GenBank/DDBJ databases">
        <authorList>
            <consortium name="Genoscope - CEA"/>
            <person name="William W."/>
        </authorList>
    </citation>
    <scope>NUCLEOTIDE SEQUENCE</scope>
</reference>
<accession>A0A8S1TV92</accession>
<dbReference type="Proteomes" id="UP000689195">
    <property type="component" value="Unassembled WGS sequence"/>
</dbReference>
<name>A0A8S1TV92_9CILI</name>
<comment type="caution">
    <text evidence="1">The sequence shown here is derived from an EMBL/GenBank/DDBJ whole genome shotgun (WGS) entry which is preliminary data.</text>
</comment>
<evidence type="ECO:0000313" key="2">
    <source>
        <dbReference type="Proteomes" id="UP000689195"/>
    </source>
</evidence>
<sequence length="145" mass="17515">MQLQNQFKNLDIYALFTLVSLSCPEIIQRDTFNINNVYKIIVNYSNAVKLFKELSGYDHHKIWIDDLWKKTKHFKVVQYYIQIIFIFHRIIKNTIHLSKFLFLFEDQISPLISSRLKDSTYFQIKLTPKIVNLMIKNTQFKFFLN</sequence>